<protein>
    <submittedName>
        <fullName evidence="6">Iron transporter</fullName>
    </submittedName>
</protein>
<feature type="domain" description="Aerobactin siderophore biosynthesis IucA/IucC-like C-terminal" evidence="5">
    <location>
        <begin position="411"/>
        <end position="522"/>
    </location>
</feature>
<feature type="domain" description="Aerobactin siderophore biosynthesis IucA/IucC N-terminal" evidence="4">
    <location>
        <begin position="205"/>
        <end position="253"/>
    </location>
</feature>
<evidence type="ECO:0000313" key="6">
    <source>
        <dbReference type="EMBL" id="GIE98801.1"/>
    </source>
</evidence>
<keyword evidence="7" id="KW-1185">Reference proteome</keyword>
<evidence type="ECO:0000256" key="2">
    <source>
        <dbReference type="ARBA" id="ARBA00007832"/>
    </source>
</evidence>
<accession>A0A919K904</accession>
<evidence type="ECO:0000313" key="7">
    <source>
        <dbReference type="Proteomes" id="UP000636960"/>
    </source>
</evidence>
<dbReference type="EMBL" id="BOMV01000065">
    <property type="protein sequence ID" value="GIE98801.1"/>
    <property type="molecule type" value="Genomic_DNA"/>
</dbReference>
<comment type="pathway">
    <text evidence="1">Siderophore biosynthesis.</text>
</comment>
<dbReference type="Gene3D" id="6.10.250.3370">
    <property type="match status" value="1"/>
</dbReference>
<feature type="region of interest" description="Disordered" evidence="3">
    <location>
        <begin position="22"/>
        <end position="44"/>
    </location>
</feature>
<name>A0A919K904_9ACTN</name>
<dbReference type="InterPro" id="IPR007310">
    <property type="entry name" value="Aerobactin_biosyn_IucA/IucC_N"/>
</dbReference>
<evidence type="ECO:0000256" key="1">
    <source>
        <dbReference type="ARBA" id="ARBA00004924"/>
    </source>
</evidence>
<sequence>MGCRSPGAEAIPGPIRAWAHNERVPLPSSSPPIRHTADPARTREDLASLRPGLVDRYDEELAGARAAVLARLLGALDREHLPEMTARRPGEVVFRGLTVRYDPAAAAPFAAAGAGLSAAVHVARQPPPGDWAWQGPEPGGTAPAGAVLFDPGTLVRVLWPGTDLAAEIDNSVANLALARAGRDLPGSGLPRPGLPQPGDPDALGRLEQLVTDGHPLHPCCRTRGGMSVADVLAYAPEHAPVIRLRRLRVPPDRWWGTAEPVLLAHPWQAGRLLDRYPWLADDGETAPCRPLMSLRTVAPVDGGPHVKTAVDVQMTSAVRTVSPAAVHNGPILSALLRRLTADLPIDVLAETAAGAVLVDGVPQRHLAHVVREAPALGPGETAVPLAALGASPLLLATVPSPYDVIAQLGTLLFAPLLRVLERGVALEAHGQNTLVVLRDGRPTRILYRDFGGVRVLPARLRNAGLEPPGLRGDLPTDDPAVLRTKLAAAAFGTVAAQLIAALTRHRGADPGRLWGLVAAAVRESGTADAPYLLRDPLPVKATTAMRLAADPLDDIWALLDNPMAAHA</sequence>
<dbReference type="Proteomes" id="UP000636960">
    <property type="component" value="Unassembled WGS sequence"/>
</dbReference>
<dbReference type="PANTHER" id="PTHR34384">
    <property type="entry name" value="L-2,3-DIAMINOPROPANOATE--CITRATE LIGASE"/>
    <property type="match status" value="1"/>
</dbReference>
<feature type="compositionally biased region" description="Basic and acidic residues" evidence="3">
    <location>
        <begin position="35"/>
        <end position="44"/>
    </location>
</feature>
<dbReference type="AlphaFoldDB" id="A0A919K904"/>
<dbReference type="Pfam" id="PF04183">
    <property type="entry name" value="IucA_IucC"/>
    <property type="match status" value="2"/>
</dbReference>
<dbReference type="PANTHER" id="PTHR34384:SF5">
    <property type="entry name" value="L-2,3-DIAMINOPROPANOATE--CITRATE LIGASE"/>
    <property type="match status" value="1"/>
</dbReference>
<dbReference type="Gene3D" id="1.10.510.40">
    <property type="match status" value="1"/>
</dbReference>
<evidence type="ECO:0000256" key="3">
    <source>
        <dbReference type="SAM" id="MobiDB-lite"/>
    </source>
</evidence>
<organism evidence="6 7">
    <name type="scientific">Paractinoplanes rishiriensis</name>
    <dbReference type="NCBI Taxonomy" id="1050105"/>
    <lineage>
        <taxon>Bacteria</taxon>
        <taxon>Bacillati</taxon>
        <taxon>Actinomycetota</taxon>
        <taxon>Actinomycetes</taxon>
        <taxon>Micromonosporales</taxon>
        <taxon>Micromonosporaceae</taxon>
        <taxon>Paractinoplanes</taxon>
    </lineage>
</organism>
<dbReference type="Pfam" id="PF06276">
    <property type="entry name" value="FhuF"/>
    <property type="match status" value="1"/>
</dbReference>
<dbReference type="InterPro" id="IPR022770">
    <property type="entry name" value="IucA/IucC-like_C"/>
</dbReference>
<comment type="similarity">
    <text evidence="2">Belongs to the IucA/IucC family.</text>
</comment>
<feature type="domain" description="Aerobactin siderophore biosynthesis IucA/IucC N-terminal" evidence="4">
    <location>
        <begin position="261"/>
        <end position="388"/>
    </location>
</feature>
<evidence type="ECO:0000259" key="5">
    <source>
        <dbReference type="Pfam" id="PF06276"/>
    </source>
</evidence>
<comment type="caution">
    <text evidence="6">The sequence shown here is derived from an EMBL/GenBank/DDBJ whole genome shotgun (WGS) entry which is preliminary data.</text>
</comment>
<proteinExistence type="inferred from homology"/>
<gene>
    <name evidence="6" type="ORF">Ari01nite_62660</name>
</gene>
<dbReference type="InterPro" id="IPR037455">
    <property type="entry name" value="LucA/IucC-like"/>
</dbReference>
<dbReference type="GO" id="GO:0019290">
    <property type="term" value="P:siderophore biosynthetic process"/>
    <property type="evidence" value="ECO:0007669"/>
    <property type="project" value="InterPro"/>
</dbReference>
<evidence type="ECO:0000259" key="4">
    <source>
        <dbReference type="Pfam" id="PF04183"/>
    </source>
</evidence>
<dbReference type="GO" id="GO:0016881">
    <property type="term" value="F:acid-amino acid ligase activity"/>
    <property type="evidence" value="ECO:0007669"/>
    <property type="project" value="UniProtKB-ARBA"/>
</dbReference>
<reference evidence="6" key="1">
    <citation type="submission" date="2021-01" db="EMBL/GenBank/DDBJ databases">
        <title>Whole genome shotgun sequence of Actinoplanes rishiriensis NBRC 108556.</title>
        <authorList>
            <person name="Komaki H."/>
            <person name="Tamura T."/>
        </authorList>
    </citation>
    <scope>NUCLEOTIDE SEQUENCE</scope>
    <source>
        <strain evidence="6">NBRC 108556</strain>
    </source>
</reference>